<comment type="caution">
    <text evidence="1">The sequence shown here is derived from an EMBL/GenBank/DDBJ whole genome shotgun (WGS) entry which is preliminary data.</text>
</comment>
<evidence type="ECO:0000313" key="1">
    <source>
        <dbReference type="EMBL" id="MFK2903321.1"/>
    </source>
</evidence>
<evidence type="ECO:0000313" key="2">
    <source>
        <dbReference type="Proteomes" id="UP001620460"/>
    </source>
</evidence>
<sequence>MKQRTRPLSKKLMPETYAHDDVVTFRVGKAASPESQALSPVTVPVPLMYRLYHLARAYDLRSIIPLHPTSGTVLIPYVGVQTLGLELELLSSIIDDPAIDQCVTQLLELISNTRNDTKFCLLADL</sequence>
<accession>A0ABW8JT47</accession>
<protein>
    <submittedName>
        <fullName evidence="1">Uncharacterized protein</fullName>
    </submittedName>
</protein>
<organism evidence="1 2">
    <name type="scientific">Dyella ginsengisoli</name>
    <dbReference type="NCBI Taxonomy" id="363848"/>
    <lineage>
        <taxon>Bacteria</taxon>
        <taxon>Pseudomonadati</taxon>
        <taxon>Pseudomonadota</taxon>
        <taxon>Gammaproteobacteria</taxon>
        <taxon>Lysobacterales</taxon>
        <taxon>Rhodanobacteraceae</taxon>
        <taxon>Dyella</taxon>
    </lineage>
</organism>
<gene>
    <name evidence="1" type="ORF">ISP17_05055</name>
</gene>
<keyword evidence="2" id="KW-1185">Reference proteome</keyword>
<dbReference type="RefSeq" id="WP_404630658.1">
    <property type="nucleotide sequence ID" value="NZ_JADIKM010000001.1"/>
</dbReference>
<reference evidence="1 2" key="1">
    <citation type="submission" date="2020-10" db="EMBL/GenBank/DDBJ databases">
        <title>Phylogeny of dyella-like bacteria.</title>
        <authorList>
            <person name="Fu J."/>
        </authorList>
    </citation>
    <scope>NUCLEOTIDE SEQUENCE [LARGE SCALE GENOMIC DNA]</scope>
    <source>
        <strain evidence="1 2">Gsoil3046</strain>
    </source>
</reference>
<dbReference type="Proteomes" id="UP001620460">
    <property type="component" value="Unassembled WGS sequence"/>
</dbReference>
<dbReference type="EMBL" id="JADIKM010000001">
    <property type="protein sequence ID" value="MFK2903321.1"/>
    <property type="molecule type" value="Genomic_DNA"/>
</dbReference>
<proteinExistence type="predicted"/>
<name>A0ABW8JT47_9GAMM</name>